<proteinExistence type="predicted"/>
<evidence type="ECO:0000259" key="3">
    <source>
        <dbReference type="PROSITE" id="PS51915"/>
    </source>
</evidence>
<dbReference type="OrthoDB" id="10685587at2759"/>
<keyword evidence="1" id="KW-0863">Zinc-finger</keyword>
<organism evidence="4 5">
    <name type="scientific">Diabrotica balteata</name>
    <name type="common">Banded cucumber beetle</name>
    <dbReference type="NCBI Taxonomy" id="107213"/>
    <lineage>
        <taxon>Eukaryota</taxon>
        <taxon>Metazoa</taxon>
        <taxon>Ecdysozoa</taxon>
        <taxon>Arthropoda</taxon>
        <taxon>Hexapoda</taxon>
        <taxon>Insecta</taxon>
        <taxon>Pterygota</taxon>
        <taxon>Neoptera</taxon>
        <taxon>Endopterygota</taxon>
        <taxon>Coleoptera</taxon>
        <taxon>Polyphaga</taxon>
        <taxon>Cucujiformia</taxon>
        <taxon>Chrysomeloidea</taxon>
        <taxon>Chrysomelidae</taxon>
        <taxon>Galerucinae</taxon>
        <taxon>Diabroticina</taxon>
        <taxon>Diabroticites</taxon>
        <taxon>Diabrotica</taxon>
    </lineage>
</organism>
<dbReference type="SUPFAM" id="SSF57716">
    <property type="entry name" value="Glucocorticoid receptor-like (DNA-binding domain)"/>
    <property type="match status" value="1"/>
</dbReference>
<protein>
    <recommendedName>
        <fullName evidence="3">ZAD domain-containing protein</fullName>
    </recommendedName>
</protein>
<sequence>MNIVEQVDNKETKLQDIDFPYICRICQSRNNLLAFQEQSSLMGTFKLITNIEVSANPDMPQNICNKCISKLQSIENFIANCIETENMLLRLLPNKQIRIKTEIVEPDEVELMDTCMLELIKNEVQECDITTDEWNINSKHMQEFCKNTSQTETECTNENDSSVNIDVSLKDQYLSEACNIKTESIAATNDSENRSSNIDDVKNHNSQEEDKTKVTVKKGNRTRKGYCIYCEAEVHHFVKHLERIHINEPEIELLFSEPPGTIKRKQMILSLRKRGNCIANSVKNEHNESDLKMENHNSSETINIKEENKTKVKSKKSHTRKGFCIYCQTEVNHFVKHLERLHFNEPEIELLFSEPPGTTKRKQMIISLRKRANCAAGLGGAGHIDRNLLTYVFPSMKLDQKTLIAQNDELICAFGSKYLKSLGTKNHNVISTRMRLLAAFLIQVQRTESSISDILTVLQPKYWELIAKVICILAKYDSILGRYNSPSVVVNCTKYIKDCCKLALEQSKAPVGVDLMTYHKNVQELWSYFDDNHKTQQCLPEVTKVPLSSEENQDFDETCNENQTDVNLLFAKGKRRRISWSFEQKKIVLDFFKDHIRQKQSPKRGECEVLKEKYSPLFENKSWEKIKAYVFNEYRVN</sequence>
<dbReference type="AlphaFoldDB" id="A0A9N9SWM3"/>
<keyword evidence="1" id="KW-0479">Metal-binding</keyword>
<keyword evidence="1" id="KW-0862">Zinc</keyword>
<dbReference type="EMBL" id="OU898278">
    <property type="protein sequence ID" value="CAG9832208.1"/>
    <property type="molecule type" value="Genomic_DNA"/>
</dbReference>
<feature type="region of interest" description="Disordered" evidence="2">
    <location>
        <begin position="189"/>
        <end position="211"/>
    </location>
</feature>
<dbReference type="PANTHER" id="PTHR33480">
    <property type="entry name" value="SET DOMAIN-CONTAINING PROTEIN-RELATED"/>
    <property type="match status" value="1"/>
</dbReference>
<evidence type="ECO:0000313" key="5">
    <source>
        <dbReference type="Proteomes" id="UP001153709"/>
    </source>
</evidence>
<dbReference type="SMART" id="SM00868">
    <property type="entry name" value="zf-AD"/>
    <property type="match status" value="1"/>
</dbReference>
<dbReference type="Proteomes" id="UP001153709">
    <property type="component" value="Chromosome 3"/>
</dbReference>
<name>A0A9N9SWM3_DIABA</name>
<dbReference type="PROSITE" id="PS51915">
    <property type="entry name" value="ZAD"/>
    <property type="match status" value="1"/>
</dbReference>
<dbReference type="Pfam" id="PF07776">
    <property type="entry name" value="zf-AD"/>
    <property type="match status" value="1"/>
</dbReference>
<gene>
    <name evidence="4" type="ORF">DIABBA_LOCUS5732</name>
</gene>
<feature type="binding site" evidence="1">
    <location>
        <position position="64"/>
    </location>
    <ligand>
        <name>Zn(2+)</name>
        <dbReference type="ChEBI" id="CHEBI:29105"/>
    </ligand>
</feature>
<feature type="binding site" evidence="1">
    <location>
        <position position="67"/>
    </location>
    <ligand>
        <name>Zn(2+)</name>
        <dbReference type="ChEBI" id="CHEBI:29105"/>
    </ligand>
</feature>
<feature type="domain" description="ZAD" evidence="3">
    <location>
        <begin position="21"/>
        <end position="91"/>
    </location>
</feature>
<accession>A0A9N9SWM3</accession>
<reference evidence="4" key="1">
    <citation type="submission" date="2022-01" db="EMBL/GenBank/DDBJ databases">
        <authorList>
            <person name="King R."/>
        </authorList>
    </citation>
    <scope>NUCLEOTIDE SEQUENCE</scope>
</reference>
<dbReference type="PANTHER" id="PTHR33480:SF1">
    <property type="entry name" value="TYR RECOMBINASE DOMAIN-CONTAINING PROTEIN"/>
    <property type="match status" value="1"/>
</dbReference>
<dbReference type="InterPro" id="IPR012934">
    <property type="entry name" value="Znf_AD"/>
</dbReference>
<dbReference type="GO" id="GO:0008270">
    <property type="term" value="F:zinc ion binding"/>
    <property type="evidence" value="ECO:0007669"/>
    <property type="project" value="UniProtKB-UniRule"/>
</dbReference>
<feature type="binding site" evidence="1">
    <location>
        <position position="26"/>
    </location>
    <ligand>
        <name>Zn(2+)</name>
        <dbReference type="ChEBI" id="CHEBI:29105"/>
    </ligand>
</feature>
<evidence type="ECO:0000256" key="1">
    <source>
        <dbReference type="PROSITE-ProRule" id="PRU01263"/>
    </source>
</evidence>
<dbReference type="GO" id="GO:0005634">
    <property type="term" value="C:nucleus"/>
    <property type="evidence" value="ECO:0007669"/>
    <property type="project" value="InterPro"/>
</dbReference>
<dbReference type="Gene3D" id="3.40.1800.20">
    <property type="match status" value="1"/>
</dbReference>
<evidence type="ECO:0000313" key="4">
    <source>
        <dbReference type="EMBL" id="CAG9832208.1"/>
    </source>
</evidence>
<feature type="compositionally biased region" description="Basic and acidic residues" evidence="2">
    <location>
        <begin position="191"/>
        <end position="211"/>
    </location>
</feature>
<evidence type="ECO:0000256" key="2">
    <source>
        <dbReference type="SAM" id="MobiDB-lite"/>
    </source>
</evidence>
<keyword evidence="5" id="KW-1185">Reference proteome</keyword>
<feature type="binding site" evidence="1">
    <location>
        <position position="23"/>
    </location>
    <ligand>
        <name>Zn(2+)</name>
        <dbReference type="ChEBI" id="CHEBI:29105"/>
    </ligand>
</feature>